<dbReference type="EMBL" id="MU393429">
    <property type="protein sequence ID" value="KAI4869605.1"/>
    <property type="molecule type" value="Genomic_DNA"/>
</dbReference>
<sequence>MASNFPKPTILLVQGSFQLPEVYGKLVSALTAESFPVLHPSLPSLTDQERPDFASTTLTDDANVIQTELKRLVGSEATLEEFSWAKRREQGLAGGVIHLLFFASIILPEGQSVISAFGESLNLDVKPGGRFTIRDAARAIYDDLPTEEAKYWESKIIDQSYAVQTTKLTQAAYRYIPSTYIVCENDQSVPPAFQEQFGRSINATMDKINSGHSPMLSQTEKLVEMIAAVAQRAVATLK</sequence>
<evidence type="ECO:0000313" key="2">
    <source>
        <dbReference type="Proteomes" id="UP001497700"/>
    </source>
</evidence>
<keyword evidence="2" id="KW-1185">Reference proteome</keyword>
<dbReference type="Proteomes" id="UP001497700">
    <property type="component" value="Unassembled WGS sequence"/>
</dbReference>
<evidence type="ECO:0000313" key="1">
    <source>
        <dbReference type="EMBL" id="KAI4869605.1"/>
    </source>
</evidence>
<reference evidence="1 2" key="1">
    <citation type="journal article" date="2022" name="New Phytol.">
        <title>Ecological generalism drives hyperdiversity of secondary metabolite gene clusters in xylarialean endophytes.</title>
        <authorList>
            <person name="Franco M.E.E."/>
            <person name="Wisecaver J.H."/>
            <person name="Arnold A.E."/>
            <person name="Ju Y.M."/>
            <person name="Slot J.C."/>
            <person name="Ahrendt S."/>
            <person name="Moore L.P."/>
            <person name="Eastman K.E."/>
            <person name="Scott K."/>
            <person name="Konkel Z."/>
            <person name="Mondo S.J."/>
            <person name="Kuo A."/>
            <person name="Hayes R.D."/>
            <person name="Haridas S."/>
            <person name="Andreopoulos B."/>
            <person name="Riley R."/>
            <person name="LaButti K."/>
            <person name="Pangilinan J."/>
            <person name="Lipzen A."/>
            <person name="Amirebrahimi M."/>
            <person name="Yan J."/>
            <person name="Adam C."/>
            <person name="Keymanesh K."/>
            <person name="Ng V."/>
            <person name="Louie K."/>
            <person name="Northen T."/>
            <person name="Drula E."/>
            <person name="Henrissat B."/>
            <person name="Hsieh H.M."/>
            <person name="Youens-Clark K."/>
            <person name="Lutzoni F."/>
            <person name="Miadlikowska J."/>
            <person name="Eastwood D.C."/>
            <person name="Hamelin R.C."/>
            <person name="Grigoriev I.V."/>
            <person name="U'Ren J.M."/>
        </authorList>
    </citation>
    <scope>NUCLEOTIDE SEQUENCE [LARGE SCALE GENOMIC DNA]</scope>
    <source>
        <strain evidence="1 2">CBS 119005</strain>
    </source>
</reference>
<gene>
    <name evidence="1" type="ORF">F4820DRAFT_455732</name>
</gene>
<proteinExistence type="predicted"/>
<accession>A0ACB9ZCS3</accession>
<name>A0ACB9ZCS3_9PEZI</name>
<protein>
    <submittedName>
        <fullName evidence="1">Alpha/beta-hydrolase</fullName>
    </submittedName>
</protein>
<comment type="caution">
    <text evidence="1">The sequence shown here is derived from an EMBL/GenBank/DDBJ whole genome shotgun (WGS) entry which is preliminary data.</text>
</comment>
<organism evidence="1 2">
    <name type="scientific">Hypoxylon rubiginosum</name>
    <dbReference type="NCBI Taxonomy" id="110542"/>
    <lineage>
        <taxon>Eukaryota</taxon>
        <taxon>Fungi</taxon>
        <taxon>Dikarya</taxon>
        <taxon>Ascomycota</taxon>
        <taxon>Pezizomycotina</taxon>
        <taxon>Sordariomycetes</taxon>
        <taxon>Xylariomycetidae</taxon>
        <taxon>Xylariales</taxon>
        <taxon>Hypoxylaceae</taxon>
        <taxon>Hypoxylon</taxon>
    </lineage>
</organism>